<dbReference type="OrthoDB" id="10266568at2759"/>
<evidence type="ECO:0000313" key="3">
    <source>
        <dbReference type="Proteomes" id="UP000095728"/>
    </source>
</evidence>
<dbReference type="AlphaFoldDB" id="A0A1E5RZ90"/>
<name>A0A1E5RZ90_9ASCO</name>
<evidence type="ECO:0000313" key="2">
    <source>
        <dbReference type="EMBL" id="OEJ92292.1"/>
    </source>
</evidence>
<gene>
    <name evidence="2" type="ORF">AWRI3579_g11</name>
</gene>
<comment type="caution">
    <text evidence="2">The sequence shown here is derived from an EMBL/GenBank/DDBJ whole genome shotgun (WGS) entry which is preliminary data.</text>
</comment>
<reference evidence="3" key="1">
    <citation type="journal article" date="2016" name="Genome Announc.">
        <title>Genome sequences of three species of Hanseniaspora isolated from spontaneous wine fermentations.</title>
        <authorList>
            <person name="Sternes P.R."/>
            <person name="Lee D."/>
            <person name="Kutyna D.R."/>
            <person name="Borneman A.R."/>
        </authorList>
    </citation>
    <scope>NUCLEOTIDE SEQUENCE [LARGE SCALE GENOMIC DNA]</scope>
    <source>
        <strain evidence="3">AWRI3579</strain>
    </source>
</reference>
<organism evidence="2 3">
    <name type="scientific">Hanseniaspora osmophila</name>
    <dbReference type="NCBI Taxonomy" id="56408"/>
    <lineage>
        <taxon>Eukaryota</taxon>
        <taxon>Fungi</taxon>
        <taxon>Dikarya</taxon>
        <taxon>Ascomycota</taxon>
        <taxon>Saccharomycotina</taxon>
        <taxon>Saccharomycetes</taxon>
        <taxon>Saccharomycodales</taxon>
        <taxon>Saccharomycodaceae</taxon>
        <taxon>Hanseniaspora</taxon>
    </lineage>
</organism>
<dbReference type="InParanoid" id="A0A1E5RZ90"/>
<dbReference type="EMBL" id="LPNM01000001">
    <property type="protein sequence ID" value="OEJ92292.1"/>
    <property type="molecule type" value="Genomic_DNA"/>
</dbReference>
<dbReference type="PANTHER" id="PTHR10476">
    <property type="entry name" value="CHARGED MULTIVESICULAR BODY PROTEIN"/>
    <property type="match status" value="1"/>
</dbReference>
<feature type="region of interest" description="Disordered" evidence="1">
    <location>
        <begin position="176"/>
        <end position="198"/>
    </location>
</feature>
<proteinExistence type="predicted"/>
<keyword evidence="3" id="KW-1185">Reference proteome</keyword>
<dbReference type="Proteomes" id="UP000095728">
    <property type="component" value="Unassembled WGS sequence"/>
</dbReference>
<dbReference type="InterPro" id="IPR005024">
    <property type="entry name" value="Snf7_fam"/>
</dbReference>
<protein>
    <submittedName>
        <fullName evidence="2">Vacuolar protein-sorting-associated protein 46</fullName>
    </submittedName>
</protein>
<sequence>MSSRANSLENTLFQLKFTSKQLLKQAQKSLKEAKVNEKKLTKLLSQADSSDNAEIVKIYASNVVRKKNEHLQLLKLQSKIDGIISRLNTSLIMKNLNSNFYKITKNLDVALRTMNLEQITMIMEKFESQFEEIDTNVESFNSLTNSNVMMKQQDNDEVDNLISKLRDENGLKLPDVNNTEEVPISIDEPTTNKEDELEDKLAQRLKALRG</sequence>
<dbReference type="GO" id="GO:0007034">
    <property type="term" value="P:vacuolar transport"/>
    <property type="evidence" value="ECO:0007669"/>
    <property type="project" value="InterPro"/>
</dbReference>
<accession>A0A1E5RZ90</accession>
<dbReference type="STRING" id="56408.A0A1E5RZ90"/>
<dbReference type="Gene3D" id="6.10.140.1230">
    <property type="match status" value="1"/>
</dbReference>
<dbReference type="FunCoup" id="A0A1E5RZ90">
    <property type="interactions" value="693"/>
</dbReference>
<evidence type="ECO:0000256" key="1">
    <source>
        <dbReference type="SAM" id="MobiDB-lite"/>
    </source>
</evidence>